<dbReference type="Gene3D" id="3.40.50.300">
    <property type="entry name" value="P-loop containing nucleotide triphosphate hydrolases"/>
    <property type="match status" value="1"/>
</dbReference>
<keyword evidence="1" id="KW-0808">Transferase</keyword>
<dbReference type="PATRIC" id="fig|1031711.3.peg.3432"/>
<gene>
    <name evidence="1" type="ordered locus">RSPO_m00167</name>
</gene>
<dbReference type="KEGG" id="rsn:RSPO_m00167"/>
<dbReference type="InterPro" id="IPR027417">
    <property type="entry name" value="P-loop_NTPase"/>
</dbReference>
<accession>F6G857</accession>
<dbReference type="SUPFAM" id="SSF52540">
    <property type="entry name" value="P-loop containing nucleoside triphosphate hydrolases"/>
    <property type="match status" value="1"/>
</dbReference>
<name>F6G857_RALS8</name>
<keyword evidence="1" id="KW-0614">Plasmid</keyword>
<geneLocation type="plasmid" evidence="2"/>
<dbReference type="AlphaFoldDB" id="F6G857"/>
<reference evidence="1 2" key="1">
    <citation type="journal article" date="2011" name="J. Bacteriol.">
        <title>Complete genome sequence of the plant pathogen Ralstonia solanacearum strain Po82.</title>
        <authorList>
            <person name="Xu J."/>
            <person name="Zheng H.J."/>
            <person name="Liu L."/>
            <person name="Pan Z.C."/>
            <person name="Prior P."/>
            <person name="Tang B."/>
            <person name="Xu J.S."/>
            <person name="Zhang H."/>
            <person name="Tian Q."/>
            <person name="Zhang L.Q."/>
            <person name="Feng J."/>
        </authorList>
    </citation>
    <scope>NUCLEOTIDE SEQUENCE [LARGE SCALE GENOMIC DNA]</scope>
    <source>
        <strain evidence="2">Po82</strain>
    </source>
</reference>
<sequence length="333" mass="37288">MHFFAYGIAQSDAMMRPHPPAPDTPPDMTAPFHFIAGLPRSGSTLLAALLRQNPRFHASMSSPLARMTSSVLVEMAGEDGPLVSPDKRRRVLRGLFDAYYAEERATREVVFDTNRGWGTRLPLLVELFGDVKMICMVRDVASVMDSFEVLVRKNVFERSGLFQDERERATLASRTEALLLPNRTIGYALASLKEAFYGEHAHSLLVVEYDQLVRFPAQTLQLIYQFLGEPLFEHSFDTLQYDEPGFDNGIATPGLHLVRPSVQTVARRSVLPPDLHERLSQLNFWRQPGHSRAHLVRQVHAGAGDGDDAARLVIASADEISEPDPLPELHRLP</sequence>
<dbReference type="HOGENOM" id="CLU_088223_0_0_4"/>
<dbReference type="EMBL" id="CP002820">
    <property type="protein sequence ID" value="AEG70808.1"/>
    <property type="molecule type" value="Genomic_DNA"/>
</dbReference>
<dbReference type="Pfam" id="PF13469">
    <property type="entry name" value="Sulfotransfer_3"/>
    <property type="match status" value="1"/>
</dbReference>
<dbReference type="GO" id="GO:0016740">
    <property type="term" value="F:transferase activity"/>
    <property type="evidence" value="ECO:0007669"/>
    <property type="project" value="UniProtKB-KW"/>
</dbReference>
<organism evidence="1 2">
    <name type="scientific">Ralstonia solanacearum (strain Po82)</name>
    <dbReference type="NCBI Taxonomy" id="1031711"/>
    <lineage>
        <taxon>Bacteria</taxon>
        <taxon>Pseudomonadati</taxon>
        <taxon>Pseudomonadota</taxon>
        <taxon>Betaproteobacteria</taxon>
        <taxon>Burkholderiales</taxon>
        <taxon>Burkholderiaceae</taxon>
        <taxon>Ralstonia</taxon>
        <taxon>Ralstonia solanacearum species complex</taxon>
    </lineage>
</organism>
<evidence type="ECO:0000313" key="1">
    <source>
        <dbReference type="EMBL" id="AEG70808.1"/>
    </source>
</evidence>
<evidence type="ECO:0000313" key="2">
    <source>
        <dbReference type="Proteomes" id="UP000007953"/>
    </source>
</evidence>
<dbReference type="Proteomes" id="UP000007953">
    <property type="component" value="Plasmid megaplasmid"/>
</dbReference>
<protein>
    <submittedName>
        <fullName evidence="1">Sulfotransferase protein</fullName>
    </submittedName>
</protein>
<proteinExistence type="predicted"/>